<feature type="compositionally biased region" description="Low complexity" evidence="1">
    <location>
        <begin position="728"/>
        <end position="749"/>
    </location>
</feature>
<dbReference type="OrthoDB" id="5404564at2759"/>
<dbReference type="STRING" id="671987.R0KJD8"/>
<proteinExistence type="predicted"/>
<evidence type="ECO:0000313" key="3">
    <source>
        <dbReference type="Proteomes" id="UP000016935"/>
    </source>
</evidence>
<feature type="compositionally biased region" description="Basic residues" evidence="1">
    <location>
        <begin position="750"/>
        <end position="760"/>
    </location>
</feature>
<evidence type="ECO:0008006" key="4">
    <source>
        <dbReference type="Google" id="ProtNLM"/>
    </source>
</evidence>
<evidence type="ECO:0000256" key="1">
    <source>
        <dbReference type="SAM" id="MobiDB-lite"/>
    </source>
</evidence>
<protein>
    <recommendedName>
        <fullName evidence="4">Fungal N-terminal domain-containing protein</fullName>
    </recommendedName>
</protein>
<feature type="compositionally biased region" description="Low complexity" evidence="1">
    <location>
        <begin position="299"/>
        <end position="310"/>
    </location>
</feature>
<feature type="region of interest" description="Disordered" evidence="1">
    <location>
        <begin position="687"/>
        <end position="716"/>
    </location>
</feature>
<name>R0KJD8_EXST2</name>
<feature type="compositionally biased region" description="Low complexity" evidence="1">
    <location>
        <begin position="688"/>
        <end position="716"/>
    </location>
</feature>
<feature type="region of interest" description="Disordered" evidence="1">
    <location>
        <begin position="728"/>
        <end position="793"/>
    </location>
</feature>
<dbReference type="RefSeq" id="XP_008023106.1">
    <property type="nucleotide sequence ID" value="XM_008024915.1"/>
</dbReference>
<dbReference type="GeneID" id="19397969"/>
<keyword evidence="3" id="KW-1185">Reference proteome</keyword>
<evidence type="ECO:0000313" key="2">
    <source>
        <dbReference type="EMBL" id="EOA89289.1"/>
    </source>
</evidence>
<feature type="region of interest" description="Disordered" evidence="1">
    <location>
        <begin position="404"/>
        <end position="438"/>
    </location>
</feature>
<dbReference type="HOGENOM" id="CLU_023458_0_0_1"/>
<feature type="compositionally biased region" description="Polar residues" evidence="1">
    <location>
        <begin position="311"/>
        <end position="325"/>
    </location>
</feature>
<accession>R0KJD8</accession>
<gene>
    <name evidence="2" type="ORF">SETTUDRAFT_159693</name>
</gene>
<feature type="compositionally biased region" description="Low complexity" evidence="1">
    <location>
        <begin position="764"/>
        <end position="774"/>
    </location>
</feature>
<dbReference type="Proteomes" id="UP000016935">
    <property type="component" value="Unassembled WGS sequence"/>
</dbReference>
<organism evidence="2 3">
    <name type="scientific">Exserohilum turcicum (strain 28A)</name>
    <name type="common">Northern leaf blight fungus</name>
    <name type="synonym">Setosphaeria turcica</name>
    <dbReference type="NCBI Taxonomy" id="671987"/>
    <lineage>
        <taxon>Eukaryota</taxon>
        <taxon>Fungi</taxon>
        <taxon>Dikarya</taxon>
        <taxon>Ascomycota</taxon>
        <taxon>Pezizomycotina</taxon>
        <taxon>Dothideomycetes</taxon>
        <taxon>Pleosporomycetidae</taxon>
        <taxon>Pleosporales</taxon>
        <taxon>Pleosporineae</taxon>
        <taxon>Pleosporaceae</taxon>
        <taxon>Exserohilum</taxon>
    </lineage>
</organism>
<dbReference type="AlphaFoldDB" id="R0KJD8"/>
<feature type="region of interest" description="Disordered" evidence="1">
    <location>
        <begin position="198"/>
        <end position="350"/>
    </location>
</feature>
<feature type="compositionally biased region" description="Polar residues" evidence="1">
    <location>
        <begin position="264"/>
        <end position="291"/>
    </location>
</feature>
<dbReference type="eggNOG" id="ENOG502SI2I">
    <property type="taxonomic scope" value="Eukaryota"/>
</dbReference>
<feature type="compositionally biased region" description="Polar residues" evidence="1">
    <location>
        <begin position="409"/>
        <end position="426"/>
    </location>
</feature>
<reference evidence="2 3" key="1">
    <citation type="journal article" date="2012" name="PLoS Pathog.">
        <title>Diverse lifestyles and strategies of plant pathogenesis encoded in the genomes of eighteen Dothideomycetes fungi.</title>
        <authorList>
            <person name="Ohm R.A."/>
            <person name="Feau N."/>
            <person name="Henrissat B."/>
            <person name="Schoch C.L."/>
            <person name="Horwitz B.A."/>
            <person name="Barry K.W."/>
            <person name="Condon B.J."/>
            <person name="Copeland A.C."/>
            <person name="Dhillon B."/>
            <person name="Glaser F."/>
            <person name="Hesse C.N."/>
            <person name="Kosti I."/>
            <person name="LaButti K."/>
            <person name="Lindquist E.A."/>
            <person name="Lucas S."/>
            <person name="Salamov A.A."/>
            <person name="Bradshaw R.E."/>
            <person name="Ciuffetti L."/>
            <person name="Hamelin R.C."/>
            <person name="Kema G.H.J."/>
            <person name="Lawrence C."/>
            <person name="Scott J.A."/>
            <person name="Spatafora J.W."/>
            <person name="Turgeon B.G."/>
            <person name="de Wit P.J.G.M."/>
            <person name="Zhong S."/>
            <person name="Goodwin S.B."/>
            <person name="Grigoriev I.V."/>
        </authorList>
    </citation>
    <scope>NUCLEOTIDE SEQUENCE [LARGE SCALE GENOMIC DNA]</scope>
    <source>
        <strain evidence="3">28A</strain>
    </source>
</reference>
<feature type="compositionally biased region" description="Polar residues" evidence="1">
    <location>
        <begin position="218"/>
        <end position="241"/>
    </location>
</feature>
<reference evidence="2 3" key="2">
    <citation type="journal article" date="2013" name="PLoS Genet.">
        <title>Comparative genome structure, secondary metabolite, and effector coding capacity across Cochliobolus pathogens.</title>
        <authorList>
            <person name="Condon B.J."/>
            <person name="Leng Y."/>
            <person name="Wu D."/>
            <person name="Bushley K.E."/>
            <person name="Ohm R.A."/>
            <person name="Otillar R."/>
            <person name="Martin J."/>
            <person name="Schackwitz W."/>
            <person name="Grimwood J."/>
            <person name="MohdZainudin N."/>
            <person name="Xue C."/>
            <person name="Wang R."/>
            <person name="Manning V.A."/>
            <person name="Dhillon B."/>
            <person name="Tu Z.J."/>
            <person name="Steffenson B.J."/>
            <person name="Salamov A."/>
            <person name="Sun H."/>
            <person name="Lowry S."/>
            <person name="LaButti K."/>
            <person name="Han J."/>
            <person name="Copeland A."/>
            <person name="Lindquist E."/>
            <person name="Barry K."/>
            <person name="Schmutz J."/>
            <person name="Baker S.E."/>
            <person name="Ciuffetti L.M."/>
            <person name="Grigoriev I.V."/>
            <person name="Zhong S."/>
            <person name="Turgeon B.G."/>
        </authorList>
    </citation>
    <scope>NUCLEOTIDE SEQUENCE [LARGE SCALE GENOMIC DNA]</scope>
    <source>
        <strain evidence="3">28A</strain>
    </source>
</reference>
<feature type="compositionally biased region" description="Polar residues" evidence="1">
    <location>
        <begin position="333"/>
        <end position="345"/>
    </location>
</feature>
<feature type="region of interest" description="Disordered" evidence="1">
    <location>
        <begin position="362"/>
        <end position="392"/>
    </location>
</feature>
<sequence>MTVPSIGDILMLSQKAWRIGQTFVACENNAPPNLRYIEVGVSRLAKALTLLAEALDAESERATFQRADAETQAGIGIIIGSCERTVNDLDSLVQQYQVIRKHKTVGGFAVERAWSDLMLAEYETILWTTEGGDVNNLKDLLQVHTSSVTVLMQALKSLTRLQSVVMPMAERIDSMNNSDCSLEQQLDELHRIVHDLDITAGDHNTPPPVPPKDPARLQGSQEPPQGAQRTVSSDPEGSQSLHHPKYSLPRIPHEPRLSVADGASVSSTSLSPTGNTSRLRTFLPSRNSVSEPSYRDPSLRYSSSSYSSSDAGQSTVVGQSPQSLAGHSHLSRQHSTSTKKSSPSFASLEPRRRADHVYASLLSPPGTVSEHQHVSEITHSPQAQHSRSSPYASSLLSLPSMVLEKQQEPETTASPHAGPSRSSLYTASHVGVDDPDRMLTSTSQTTAFRKEAFRNSAILCDVRGKAVEYSHRINRDDPQDVEMVHVADACRIAVVRKRVTDNETRFVRVVTSIWVFADDNQARVELRMEDGHMYVPYASYFSPSKISITVPCELRFHDTVYGVRPPQIAKTSWVNYVFETPQAAALFQNELMGRTLLATFRTEQTMRLHHGLSKSFAYAEQMCGLETLRIWHDTDTGAVIALIHFSADFRNGYLAFYLNSALDPIRVKDEGSRAVKIKGLRVPIERISSSSSKSTNTSTSTTTTNTATTNTAAESAETASLSAAAAAAASSSSTTTSTTTTSSSTTTAKAKFKSKSKGKEKKQSSSSAGSVSGNSTGGSRKGSHDASSATTATVPDKLITGAKIEFATEMEKREFLALCKEMQRDMVELPELRGVN</sequence>
<dbReference type="EMBL" id="KB908515">
    <property type="protein sequence ID" value="EOA89289.1"/>
    <property type="molecule type" value="Genomic_DNA"/>
</dbReference>